<dbReference type="SUPFAM" id="SSF54637">
    <property type="entry name" value="Thioesterase/thiol ester dehydrase-isomerase"/>
    <property type="match status" value="1"/>
</dbReference>
<protein>
    <submittedName>
        <fullName evidence="3">Enoyl-CoA hydratase</fullName>
    </submittedName>
</protein>
<dbReference type="PATRIC" id="fig|284040.3.peg.7100"/>
<name>A0A0M2GMC2_9ACTN</name>
<dbReference type="AlphaFoldDB" id="A0A0M2GMC2"/>
<dbReference type="RefSeq" id="WP_031134965.1">
    <property type="nucleotide sequence ID" value="NZ_JYJH01000007.1"/>
</dbReference>
<accession>A0A0M2GMC2</accession>
<dbReference type="InterPro" id="IPR039375">
    <property type="entry name" value="NodN-like"/>
</dbReference>
<proteinExistence type="inferred from homology"/>
<dbReference type="PANTHER" id="PTHR42993">
    <property type="entry name" value="MAOC-LIKE DEHYDRATASE DOMAIN-CONTAINING PROTEIN"/>
    <property type="match status" value="1"/>
</dbReference>
<dbReference type="InterPro" id="IPR029069">
    <property type="entry name" value="HotDog_dom_sf"/>
</dbReference>
<keyword evidence="4" id="KW-1185">Reference proteome</keyword>
<evidence type="ECO:0000256" key="1">
    <source>
        <dbReference type="ARBA" id="ARBA00005254"/>
    </source>
</evidence>
<dbReference type="EMBL" id="JYJH01000007">
    <property type="protein sequence ID" value="KJK39217.1"/>
    <property type="molecule type" value="Genomic_DNA"/>
</dbReference>
<comment type="similarity">
    <text evidence="1">Belongs to the enoyl-CoA hydratase/isomerase family.</text>
</comment>
<dbReference type="Proteomes" id="UP000034786">
    <property type="component" value="Unassembled WGS sequence"/>
</dbReference>
<dbReference type="CDD" id="cd03450">
    <property type="entry name" value="NodN"/>
    <property type="match status" value="1"/>
</dbReference>
<gene>
    <name evidence="3" type="ORF">UK15_12075</name>
</gene>
<dbReference type="InterPro" id="IPR002539">
    <property type="entry name" value="MaoC-like_dom"/>
</dbReference>
<comment type="caution">
    <text evidence="3">The sequence shown here is derived from an EMBL/GenBank/DDBJ whole genome shotgun (WGS) entry which is preliminary data.</text>
</comment>
<evidence type="ECO:0000259" key="2">
    <source>
        <dbReference type="Pfam" id="PF01575"/>
    </source>
</evidence>
<reference evidence="4" key="1">
    <citation type="submission" date="2015-02" db="EMBL/GenBank/DDBJ databases">
        <authorList>
            <person name="Ju K.-S."/>
            <person name="Doroghazi J.R."/>
            <person name="Metcalf W."/>
        </authorList>
    </citation>
    <scope>NUCLEOTIDE SEQUENCE [LARGE SCALE GENOMIC DNA]</scope>
    <source>
        <strain evidence="4">NRRL B-16380</strain>
    </source>
</reference>
<dbReference type="PANTHER" id="PTHR42993:SF1">
    <property type="entry name" value="MAOC-LIKE DEHYDRATASE DOMAIN-CONTAINING PROTEIN"/>
    <property type="match status" value="1"/>
</dbReference>
<evidence type="ECO:0000313" key="3">
    <source>
        <dbReference type="EMBL" id="KJK39217.1"/>
    </source>
</evidence>
<sequence length="151" mass="16332">MSITVNGLDELKKLAGSDLGTSEWIEVTQERIDTFADATGDHQWIHVDPERAKEGPFGAPIAHGYLTLSLFIPLFTELLDVQGVTTKVNYGLNKVRFPSPVKVGSRIRLVAKLAEVEEVPGGVQITVEGAIEIEGGSKPAAVLQSLSRFYA</sequence>
<feature type="domain" description="MaoC-like" evidence="2">
    <location>
        <begin position="15"/>
        <end position="120"/>
    </location>
</feature>
<organism evidence="3 4">
    <name type="scientific">Streptomyces variegatus</name>
    <dbReference type="NCBI Taxonomy" id="284040"/>
    <lineage>
        <taxon>Bacteria</taxon>
        <taxon>Bacillati</taxon>
        <taxon>Actinomycetota</taxon>
        <taxon>Actinomycetes</taxon>
        <taxon>Kitasatosporales</taxon>
        <taxon>Streptomycetaceae</taxon>
        <taxon>Streptomyces</taxon>
    </lineage>
</organism>
<dbReference type="Pfam" id="PF01575">
    <property type="entry name" value="MaoC_dehydratas"/>
    <property type="match status" value="1"/>
</dbReference>
<dbReference type="STRING" id="284040.UK15_12075"/>
<evidence type="ECO:0000313" key="4">
    <source>
        <dbReference type="Proteomes" id="UP000034786"/>
    </source>
</evidence>
<dbReference type="Gene3D" id="3.10.129.10">
    <property type="entry name" value="Hotdog Thioesterase"/>
    <property type="match status" value="1"/>
</dbReference>